<sequence length="108" mass="11174">MVAYLLLLLAIVSEVIGTLALKASDGFSRLWPSLIVVAGYGFAFTLLAQTLKSLGVGPTYATWSALGTVGAAIGGWLIFGEKMSPISIGGMGIVIAGIVIMQWGSVTR</sequence>
<dbReference type="FunFam" id="1.10.3730.20:FF:000001">
    <property type="entry name" value="Quaternary ammonium compound resistance transporter SugE"/>
    <property type="match status" value="1"/>
</dbReference>
<name>A0A6J6PW96_9ZZZZ</name>
<proteinExistence type="predicted"/>
<evidence type="ECO:0000256" key="4">
    <source>
        <dbReference type="ARBA" id="ARBA00022692"/>
    </source>
</evidence>
<reference evidence="8" key="1">
    <citation type="submission" date="2020-05" db="EMBL/GenBank/DDBJ databases">
        <authorList>
            <person name="Chiriac C."/>
            <person name="Salcher M."/>
            <person name="Ghai R."/>
            <person name="Kavagutti S V."/>
        </authorList>
    </citation>
    <scope>NUCLEOTIDE SEQUENCE</scope>
</reference>
<dbReference type="InterPro" id="IPR045324">
    <property type="entry name" value="Small_multidrug_res"/>
</dbReference>
<evidence type="ECO:0000256" key="5">
    <source>
        <dbReference type="ARBA" id="ARBA00022989"/>
    </source>
</evidence>
<dbReference type="Gene3D" id="1.10.3730.20">
    <property type="match status" value="1"/>
</dbReference>
<evidence type="ECO:0000256" key="3">
    <source>
        <dbReference type="ARBA" id="ARBA00022475"/>
    </source>
</evidence>
<feature type="transmembrane region" description="Helical" evidence="7">
    <location>
        <begin position="60"/>
        <end position="79"/>
    </location>
</feature>
<organism evidence="8">
    <name type="scientific">freshwater metagenome</name>
    <dbReference type="NCBI Taxonomy" id="449393"/>
    <lineage>
        <taxon>unclassified sequences</taxon>
        <taxon>metagenomes</taxon>
        <taxon>ecological metagenomes</taxon>
    </lineage>
</organism>
<evidence type="ECO:0000256" key="7">
    <source>
        <dbReference type="SAM" id="Phobius"/>
    </source>
</evidence>
<gene>
    <name evidence="8" type="ORF">UFOPK2625_00643</name>
</gene>
<dbReference type="Pfam" id="PF00893">
    <property type="entry name" value="Multi_Drug_Res"/>
    <property type="match status" value="1"/>
</dbReference>
<dbReference type="PANTHER" id="PTHR30561">
    <property type="entry name" value="SMR FAMILY PROTON-DEPENDENT DRUG EFFLUX TRANSPORTER SUGE"/>
    <property type="match status" value="1"/>
</dbReference>
<protein>
    <submittedName>
        <fullName evidence="8">Unannotated protein</fullName>
    </submittedName>
</protein>
<dbReference type="EMBL" id="CAEZXZ010000079">
    <property type="protein sequence ID" value="CAB4703830.1"/>
    <property type="molecule type" value="Genomic_DNA"/>
</dbReference>
<evidence type="ECO:0000256" key="2">
    <source>
        <dbReference type="ARBA" id="ARBA00022448"/>
    </source>
</evidence>
<evidence type="ECO:0000256" key="6">
    <source>
        <dbReference type="ARBA" id="ARBA00023136"/>
    </source>
</evidence>
<dbReference type="GO" id="GO:0005886">
    <property type="term" value="C:plasma membrane"/>
    <property type="evidence" value="ECO:0007669"/>
    <property type="project" value="UniProtKB-SubCell"/>
</dbReference>
<feature type="transmembrane region" description="Helical" evidence="7">
    <location>
        <begin position="85"/>
        <end position="106"/>
    </location>
</feature>
<dbReference type="SUPFAM" id="SSF103481">
    <property type="entry name" value="Multidrug resistance efflux transporter EmrE"/>
    <property type="match status" value="1"/>
</dbReference>
<evidence type="ECO:0000256" key="1">
    <source>
        <dbReference type="ARBA" id="ARBA00004651"/>
    </source>
</evidence>
<dbReference type="PANTHER" id="PTHR30561:SF1">
    <property type="entry name" value="MULTIDRUG TRANSPORTER EMRE"/>
    <property type="match status" value="1"/>
</dbReference>
<keyword evidence="2" id="KW-0813">Transport</keyword>
<dbReference type="InterPro" id="IPR037185">
    <property type="entry name" value="EmrE-like"/>
</dbReference>
<comment type="subcellular location">
    <subcellularLocation>
        <location evidence="1">Cell membrane</location>
        <topology evidence="1">Multi-pass membrane protein</topology>
    </subcellularLocation>
</comment>
<keyword evidence="6 7" id="KW-0472">Membrane</keyword>
<keyword evidence="3" id="KW-1003">Cell membrane</keyword>
<dbReference type="InterPro" id="IPR000390">
    <property type="entry name" value="Small_drug/metabolite_transptr"/>
</dbReference>
<feature type="transmembrane region" description="Helical" evidence="7">
    <location>
        <begin position="30"/>
        <end position="48"/>
    </location>
</feature>
<dbReference type="GO" id="GO:0022857">
    <property type="term" value="F:transmembrane transporter activity"/>
    <property type="evidence" value="ECO:0007669"/>
    <property type="project" value="InterPro"/>
</dbReference>
<dbReference type="AlphaFoldDB" id="A0A6J6PW96"/>
<keyword evidence="5 7" id="KW-1133">Transmembrane helix</keyword>
<evidence type="ECO:0000313" key="8">
    <source>
        <dbReference type="EMBL" id="CAB4703830.1"/>
    </source>
</evidence>
<keyword evidence="4 7" id="KW-0812">Transmembrane</keyword>
<accession>A0A6J6PW96</accession>